<evidence type="ECO:0000313" key="4">
    <source>
        <dbReference type="Proteomes" id="UP000663760"/>
    </source>
</evidence>
<dbReference type="InterPro" id="IPR005162">
    <property type="entry name" value="Retrotrans_gag_dom"/>
</dbReference>
<reference evidence="3" key="1">
    <citation type="submission" date="2020-02" db="EMBL/GenBank/DDBJ databases">
        <authorList>
            <person name="Scholz U."/>
            <person name="Mascher M."/>
            <person name="Fiebig A."/>
        </authorList>
    </citation>
    <scope>NUCLEOTIDE SEQUENCE</scope>
</reference>
<gene>
    <name evidence="3" type="ORF">SI8410_03003902</name>
</gene>
<dbReference type="Proteomes" id="UP000663760">
    <property type="component" value="Chromosome 3"/>
</dbReference>
<dbReference type="Gene3D" id="2.40.70.10">
    <property type="entry name" value="Acid Proteases"/>
    <property type="match status" value="1"/>
</dbReference>
<protein>
    <recommendedName>
        <fullName evidence="2">Retrotransposon gag domain-containing protein</fullName>
    </recommendedName>
</protein>
<dbReference type="PANTHER" id="PTHR33067">
    <property type="entry name" value="RNA-DIRECTED DNA POLYMERASE-RELATED"/>
    <property type="match status" value="1"/>
</dbReference>
<proteinExistence type="predicted"/>
<dbReference type="InterPro" id="IPR021109">
    <property type="entry name" value="Peptidase_aspartic_dom_sf"/>
</dbReference>
<dbReference type="EMBL" id="LR746266">
    <property type="protein sequence ID" value="CAA7393103.1"/>
    <property type="molecule type" value="Genomic_DNA"/>
</dbReference>
<feature type="compositionally biased region" description="Polar residues" evidence="1">
    <location>
        <begin position="200"/>
        <end position="223"/>
    </location>
</feature>
<feature type="compositionally biased region" description="Polar residues" evidence="1">
    <location>
        <begin position="133"/>
        <end position="168"/>
    </location>
</feature>
<dbReference type="OrthoDB" id="694103at2759"/>
<organism evidence="3 4">
    <name type="scientific">Spirodela intermedia</name>
    <name type="common">Intermediate duckweed</name>
    <dbReference type="NCBI Taxonomy" id="51605"/>
    <lineage>
        <taxon>Eukaryota</taxon>
        <taxon>Viridiplantae</taxon>
        <taxon>Streptophyta</taxon>
        <taxon>Embryophyta</taxon>
        <taxon>Tracheophyta</taxon>
        <taxon>Spermatophyta</taxon>
        <taxon>Magnoliopsida</taxon>
        <taxon>Liliopsida</taxon>
        <taxon>Araceae</taxon>
        <taxon>Lemnoideae</taxon>
        <taxon>Spirodela</taxon>
    </lineage>
</organism>
<dbReference type="Pfam" id="PF03732">
    <property type="entry name" value="Retrotrans_gag"/>
    <property type="match status" value="1"/>
</dbReference>
<feature type="compositionally biased region" description="Low complexity" evidence="1">
    <location>
        <begin position="169"/>
        <end position="186"/>
    </location>
</feature>
<name>A0A7I8K8I4_SPIIN</name>
<keyword evidence="4" id="KW-1185">Reference proteome</keyword>
<feature type="domain" description="Retrotransposon gag" evidence="2">
    <location>
        <begin position="4"/>
        <end position="50"/>
    </location>
</feature>
<feature type="region of interest" description="Disordered" evidence="1">
    <location>
        <begin position="133"/>
        <end position="231"/>
    </location>
</feature>
<sequence>MLMRKIIMSFTQNSNEPLHEAWYRFKAIVRRYPHHGIPKWQIIQIFYDGLCSANKQMIDASWGGTFMNKNEDEGYSLLEELSENSSNYVSSSSFNRSKGGIYEIRKSDDKEWKKSYKPRWRNHPNFSWKNQNMFSQPHPSNFQAHQPLGQGQQVMGNSQDSDNKLSAIQQLLQQQQQNQSMHQLTQKPHAAQQFRPSGGQLPSQPIANPQNHPPGFQNQTNMVNGGFEEPFVPSQMEDMKAISQLRNGKEDDDFSDDEKVEKSKVQVNIDPKEYVSTTPFPHALKPKVKKGFMRNDELMKKFKEVQVKIPLLDAIKHVPSYAKFLKVAIILDQLPMKCKDPSAPLISCEIGGIIFDNALLDLGASVNLLPIVIAEHFRIGELKPASTILQFVDRSTKKPKGILEVVIIKVGECYFLVDFLVLDMTLSHELE</sequence>
<evidence type="ECO:0000256" key="1">
    <source>
        <dbReference type="SAM" id="MobiDB-lite"/>
    </source>
</evidence>
<accession>A0A7I8K8I4</accession>
<dbReference type="CDD" id="cd00303">
    <property type="entry name" value="retropepsin_like"/>
    <property type="match status" value="1"/>
</dbReference>
<dbReference type="AlphaFoldDB" id="A0A7I8K8I4"/>
<evidence type="ECO:0000313" key="3">
    <source>
        <dbReference type="EMBL" id="CAA7393103.1"/>
    </source>
</evidence>
<evidence type="ECO:0000259" key="2">
    <source>
        <dbReference type="Pfam" id="PF03732"/>
    </source>
</evidence>